<dbReference type="InterPro" id="IPR004046">
    <property type="entry name" value="GST_C"/>
</dbReference>
<keyword evidence="4" id="KW-1185">Reference proteome</keyword>
<feature type="domain" description="GST N-terminal" evidence="1">
    <location>
        <begin position="8"/>
        <end position="85"/>
    </location>
</feature>
<dbReference type="InterPro" id="IPR010987">
    <property type="entry name" value="Glutathione-S-Trfase_C-like"/>
</dbReference>
<dbReference type="EMBL" id="BNAQ01000002">
    <property type="protein sequence ID" value="GHH15620.1"/>
    <property type="molecule type" value="Genomic_DNA"/>
</dbReference>
<dbReference type="Pfam" id="PF13409">
    <property type="entry name" value="GST_N_2"/>
    <property type="match status" value="1"/>
</dbReference>
<evidence type="ECO:0000313" key="3">
    <source>
        <dbReference type="EMBL" id="GHH15620.1"/>
    </source>
</evidence>
<accession>A0ABQ3LGR1</accession>
<dbReference type="RefSeq" id="WP_189676013.1">
    <property type="nucleotide sequence ID" value="NZ_BNAQ01000002.1"/>
</dbReference>
<protein>
    <submittedName>
        <fullName evidence="3">Glutathione S-transferase</fullName>
    </submittedName>
</protein>
<reference evidence="4" key="1">
    <citation type="journal article" date="2019" name="Int. J. Syst. Evol. Microbiol.">
        <title>The Global Catalogue of Microorganisms (GCM) 10K type strain sequencing project: providing services to taxonomists for standard genome sequencing and annotation.</title>
        <authorList>
            <consortium name="The Broad Institute Genomics Platform"/>
            <consortium name="The Broad Institute Genome Sequencing Center for Infectious Disease"/>
            <person name="Wu L."/>
            <person name="Ma J."/>
        </authorList>
    </citation>
    <scope>NUCLEOTIDE SEQUENCE [LARGE SCALE GENOMIC DNA]</scope>
    <source>
        <strain evidence="4">CGMCC 1.8957</strain>
    </source>
</reference>
<dbReference type="InterPro" id="IPR036282">
    <property type="entry name" value="Glutathione-S-Trfase_C_sf"/>
</dbReference>
<dbReference type="PROSITE" id="PS50404">
    <property type="entry name" value="GST_NTER"/>
    <property type="match status" value="1"/>
</dbReference>
<dbReference type="SFLD" id="SFLDS00019">
    <property type="entry name" value="Glutathione_Transferase_(cytos"/>
    <property type="match status" value="1"/>
</dbReference>
<comment type="caution">
    <text evidence="3">The sequence shown here is derived from an EMBL/GenBank/DDBJ whole genome shotgun (WGS) entry which is preliminary data.</text>
</comment>
<dbReference type="InterPro" id="IPR040079">
    <property type="entry name" value="Glutathione_S-Trfase"/>
</dbReference>
<proteinExistence type="predicted"/>
<dbReference type="PROSITE" id="PS50405">
    <property type="entry name" value="GST_CTER"/>
    <property type="match status" value="1"/>
</dbReference>
<dbReference type="InterPro" id="IPR004045">
    <property type="entry name" value="Glutathione_S-Trfase_N"/>
</dbReference>
<gene>
    <name evidence="3" type="ORF">GCM10008023_18760</name>
</gene>
<dbReference type="Pfam" id="PF00043">
    <property type="entry name" value="GST_C"/>
    <property type="match status" value="1"/>
</dbReference>
<dbReference type="SFLD" id="SFLDG00358">
    <property type="entry name" value="Main_(cytGST)"/>
    <property type="match status" value="1"/>
</dbReference>
<name>A0ABQ3LGR1_9SPHN</name>
<organism evidence="3 4">
    <name type="scientific">Sphingomonas glacialis</name>
    <dbReference type="NCBI Taxonomy" id="658225"/>
    <lineage>
        <taxon>Bacteria</taxon>
        <taxon>Pseudomonadati</taxon>
        <taxon>Pseudomonadota</taxon>
        <taxon>Alphaproteobacteria</taxon>
        <taxon>Sphingomonadales</taxon>
        <taxon>Sphingomonadaceae</taxon>
        <taxon>Sphingomonas</taxon>
    </lineage>
</organism>
<dbReference type="PANTHER" id="PTHR44051">
    <property type="entry name" value="GLUTATHIONE S-TRANSFERASE-RELATED"/>
    <property type="match status" value="1"/>
</dbReference>
<dbReference type="Gene3D" id="1.20.1050.10">
    <property type="match status" value="1"/>
</dbReference>
<evidence type="ECO:0000259" key="1">
    <source>
        <dbReference type="PROSITE" id="PS50404"/>
    </source>
</evidence>
<feature type="domain" description="GST C-terminal" evidence="2">
    <location>
        <begin position="88"/>
        <end position="216"/>
    </location>
</feature>
<dbReference type="Gene3D" id="3.40.30.10">
    <property type="entry name" value="Glutaredoxin"/>
    <property type="match status" value="1"/>
</dbReference>
<dbReference type="SUPFAM" id="SSF52833">
    <property type="entry name" value="Thioredoxin-like"/>
    <property type="match status" value="1"/>
</dbReference>
<dbReference type="Proteomes" id="UP000652430">
    <property type="component" value="Unassembled WGS sequence"/>
</dbReference>
<dbReference type="CDD" id="cd03046">
    <property type="entry name" value="GST_N_GTT1_like"/>
    <property type="match status" value="1"/>
</dbReference>
<evidence type="ECO:0000313" key="4">
    <source>
        <dbReference type="Proteomes" id="UP000652430"/>
    </source>
</evidence>
<evidence type="ECO:0000259" key="2">
    <source>
        <dbReference type="PROSITE" id="PS50405"/>
    </source>
</evidence>
<dbReference type="CDD" id="cd03207">
    <property type="entry name" value="GST_C_8"/>
    <property type="match status" value="1"/>
</dbReference>
<dbReference type="InterPro" id="IPR036249">
    <property type="entry name" value="Thioredoxin-like_sf"/>
</dbReference>
<sequence length="217" mass="23765">MTPTITTFAWVPKFARGQVRDLRARWAFEEIGERYTVDLIRDAKTPEYRRLQPFGQVPTYRDDGVALFESGAIVLHMARRGAGLLPDDAAGRAIAEQWVIAALNSVEPAVMDLVRCDLFEADKPWSAQRRPSVLETARARLGGVAMALGDQPYLGGDAFTVGDLMMAAVLRIGPTDELFEGLPTLAAYLARCTARPAFERALADQLAVYAEQAVPAV</sequence>
<dbReference type="PANTHER" id="PTHR44051:SF8">
    <property type="entry name" value="GLUTATHIONE S-TRANSFERASE GSTA"/>
    <property type="match status" value="1"/>
</dbReference>
<dbReference type="SUPFAM" id="SSF47616">
    <property type="entry name" value="GST C-terminal domain-like"/>
    <property type="match status" value="1"/>
</dbReference>